<reference evidence="3 4" key="1">
    <citation type="submission" date="2015-04" db="EMBL/GenBank/DDBJ databases">
        <title>Whole genome shotgun sequence of Flavihumibacter petaseus NBRC 106054.</title>
        <authorList>
            <person name="Miyazawa S."/>
            <person name="Hosoyama A."/>
            <person name="Hashimoto M."/>
            <person name="Noguchi M."/>
            <person name="Tsuchikane K."/>
            <person name="Ohji S."/>
            <person name="Yamazoe A."/>
            <person name="Ichikawa N."/>
            <person name="Kimura A."/>
            <person name="Fujita N."/>
        </authorList>
    </citation>
    <scope>NUCLEOTIDE SEQUENCE [LARGE SCALE GENOMIC DNA]</scope>
    <source>
        <strain evidence="3 4">NBRC 106054</strain>
    </source>
</reference>
<keyword evidence="1" id="KW-0378">Hydrolase</keyword>
<feature type="domain" description="HD" evidence="2">
    <location>
        <begin position="72"/>
        <end position="271"/>
    </location>
</feature>
<comment type="caution">
    <text evidence="3">The sequence shown here is derived from an EMBL/GenBank/DDBJ whole genome shotgun (WGS) entry which is preliminary data.</text>
</comment>
<dbReference type="SMART" id="SM00471">
    <property type="entry name" value="HDc"/>
    <property type="match status" value="1"/>
</dbReference>
<dbReference type="NCBIfam" id="TIGR01353">
    <property type="entry name" value="dGTP_triPase"/>
    <property type="match status" value="1"/>
</dbReference>
<name>A0A0E9MYT4_9BACT</name>
<dbReference type="GO" id="GO:0008832">
    <property type="term" value="F:dGTPase activity"/>
    <property type="evidence" value="ECO:0007669"/>
    <property type="project" value="TreeGrafter"/>
</dbReference>
<dbReference type="InterPro" id="IPR050135">
    <property type="entry name" value="dGTPase-like"/>
</dbReference>
<dbReference type="Gene3D" id="1.10.3210.10">
    <property type="entry name" value="Hypothetical protein af1432"/>
    <property type="match status" value="1"/>
</dbReference>
<dbReference type="InterPro" id="IPR006674">
    <property type="entry name" value="HD_domain"/>
</dbReference>
<dbReference type="STRING" id="1220578.FPE01S_01_12880"/>
<dbReference type="InterPro" id="IPR026875">
    <property type="entry name" value="PHydrolase_assoc_dom"/>
</dbReference>
<evidence type="ECO:0000259" key="2">
    <source>
        <dbReference type="PROSITE" id="PS51831"/>
    </source>
</evidence>
<dbReference type="Gene3D" id="1.10.3410.10">
    <property type="entry name" value="putative deoxyguanosinetriphosphate triphosphohydrolase like domain"/>
    <property type="match status" value="1"/>
</dbReference>
<dbReference type="PANTHER" id="PTHR11373:SF32">
    <property type="entry name" value="DEOXYGUANOSINETRIPHOSPHATE TRIPHOSPHOHYDROLASE"/>
    <property type="match status" value="1"/>
</dbReference>
<dbReference type="Pfam" id="PF01966">
    <property type="entry name" value="HD"/>
    <property type="match status" value="1"/>
</dbReference>
<dbReference type="SUPFAM" id="SSF109604">
    <property type="entry name" value="HD-domain/PDEase-like"/>
    <property type="match status" value="1"/>
</dbReference>
<sequence length="471" mass="53019">MIKCRFFDGRIKNMDWNSCFSHGRFGQGIISATPRTPYERDFDRLIFSAAFRRLQDKTQVFPLPGPVLVHNRLTHSLEVASVGRSLGKIVGERLLEVLTPELHPEAQRFYLSDLSSVVAAACLAHDIGNPSFGHSGEAAISAYFQEEAAASIGGQSLQEYFSAAEWSDLTHFEGNANALRILTHHYANRQKGGFQLTYTTLAAIAKYPCESTAMDGKSLLTKKFGFFQKEKEAYREIAGKLQLNVLSESPLVFQRHPFVWLVEAADDICYRIIDWEDAHRLGIIDSGTAIHLLLQLLETSATENMDRVHRTLNELQQDPREQLAYLRAKAINFLTVSCSEVFIERRNDLLTGIYNRSLIDGLNPATAKALSDINEVTVSKIYNHETVVKIELAGYEVMRSLLTAFIPAVLKGQPSHKEKKVLKLLPLQYREEEQSAYDRVLSVIDFIAGMTDSYAMELYKNLRGISLPTHT</sequence>
<dbReference type="GO" id="GO:0006203">
    <property type="term" value="P:dGTP catabolic process"/>
    <property type="evidence" value="ECO:0007669"/>
    <property type="project" value="TreeGrafter"/>
</dbReference>
<gene>
    <name evidence="3" type="ORF">FPE01S_01_12880</name>
</gene>
<keyword evidence="4" id="KW-1185">Reference proteome</keyword>
<dbReference type="EMBL" id="BBWV01000001">
    <property type="protein sequence ID" value="GAO42275.1"/>
    <property type="molecule type" value="Genomic_DNA"/>
</dbReference>
<dbReference type="Proteomes" id="UP000033121">
    <property type="component" value="Unassembled WGS sequence"/>
</dbReference>
<dbReference type="Pfam" id="PF13286">
    <property type="entry name" value="HD_assoc"/>
    <property type="match status" value="1"/>
</dbReference>
<protein>
    <submittedName>
        <fullName evidence="3">Putative dGTPase</fullName>
    </submittedName>
</protein>
<dbReference type="PANTHER" id="PTHR11373">
    <property type="entry name" value="DEOXYNUCLEOSIDE TRIPHOSPHATE TRIPHOSPHOHYDROLASE"/>
    <property type="match status" value="1"/>
</dbReference>
<dbReference type="InterPro" id="IPR023293">
    <property type="entry name" value="dGTP_triP_hydro_central_sf"/>
</dbReference>
<dbReference type="InterPro" id="IPR003607">
    <property type="entry name" value="HD/PDEase_dom"/>
</dbReference>
<dbReference type="AlphaFoldDB" id="A0A0E9MYT4"/>
<evidence type="ECO:0000256" key="1">
    <source>
        <dbReference type="ARBA" id="ARBA00022801"/>
    </source>
</evidence>
<accession>A0A0E9MYT4</accession>
<proteinExistence type="predicted"/>
<organism evidence="3 4">
    <name type="scientific">Flavihumibacter petaseus NBRC 106054</name>
    <dbReference type="NCBI Taxonomy" id="1220578"/>
    <lineage>
        <taxon>Bacteria</taxon>
        <taxon>Pseudomonadati</taxon>
        <taxon>Bacteroidota</taxon>
        <taxon>Chitinophagia</taxon>
        <taxon>Chitinophagales</taxon>
        <taxon>Chitinophagaceae</taxon>
        <taxon>Flavihumibacter</taxon>
    </lineage>
</organism>
<dbReference type="PROSITE" id="PS51831">
    <property type="entry name" value="HD"/>
    <property type="match status" value="1"/>
</dbReference>
<dbReference type="CDD" id="cd00077">
    <property type="entry name" value="HDc"/>
    <property type="match status" value="1"/>
</dbReference>
<dbReference type="InterPro" id="IPR027432">
    <property type="entry name" value="dGTP_triphosphohydrolase_C"/>
</dbReference>
<dbReference type="Gene3D" id="1.10.3550.10">
    <property type="entry name" value="eoxyguanosinetriphosphate triphosphohydrolase domain-like"/>
    <property type="match status" value="1"/>
</dbReference>
<evidence type="ECO:0000313" key="4">
    <source>
        <dbReference type="Proteomes" id="UP000033121"/>
    </source>
</evidence>
<evidence type="ECO:0000313" key="3">
    <source>
        <dbReference type="EMBL" id="GAO42275.1"/>
    </source>
</evidence>
<dbReference type="InterPro" id="IPR006261">
    <property type="entry name" value="dGTPase"/>
</dbReference>